<dbReference type="Pfam" id="PF16544">
    <property type="entry name" value="STAR_dimer"/>
    <property type="match status" value="1"/>
</dbReference>
<evidence type="ECO:0000256" key="2">
    <source>
        <dbReference type="ARBA" id="ARBA00023187"/>
    </source>
</evidence>
<proteinExistence type="predicted"/>
<dbReference type="Proteomes" id="UP000324091">
    <property type="component" value="Chromosome 16"/>
</dbReference>
<comment type="caution">
    <text evidence="4">The sequence shown here is derived from an EMBL/GenBank/DDBJ whole genome shotgun (WGS) entry which is preliminary data.</text>
</comment>
<dbReference type="EMBL" id="RHFK02000008">
    <property type="protein sequence ID" value="TWW71984.1"/>
    <property type="molecule type" value="Genomic_DNA"/>
</dbReference>
<keyword evidence="2" id="KW-0508">mRNA splicing</keyword>
<evidence type="ECO:0000256" key="1">
    <source>
        <dbReference type="ARBA" id="ARBA00022664"/>
    </source>
</evidence>
<sequence>MMVGEVEVKERPRPSPDYLMQLLNEKKLMTSLPNLCGIFTHLERLLDEGRLAARRQGKRSYKRPWQARYHL</sequence>
<evidence type="ECO:0000259" key="3">
    <source>
        <dbReference type="Pfam" id="PF16544"/>
    </source>
</evidence>
<name>A0A5C6NWX7_9TELE</name>
<protein>
    <submittedName>
        <fullName evidence="4">Protein quaking-A</fullName>
    </submittedName>
</protein>
<dbReference type="FunFam" id="1.20.5.4010:FF:000001">
    <property type="entry name" value="protein quaking isoform X1"/>
    <property type="match status" value="1"/>
</dbReference>
<gene>
    <name evidence="4" type="ORF">D4764_16G0004810</name>
</gene>
<keyword evidence="1" id="KW-0507">mRNA processing</keyword>
<accession>A0A5C6NWX7</accession>
<feature type="domain" description="STAR protein homodimerisation region" evidence="3">
    <location>
        <begin position="11"/>
        <end position="48"/>
    </location>
</feature>
<dbReference type="GO" id="GO:0008380">
    <property type="term" value="P:RNA splicing"/>
    <property type="evidence" value="ECO:0007669"/>
    <property type="project" value="UniProtKB-KW"/>
</dbReference>
<dbReference type="AlphaFoldDB" id="A0A5C6NWX7"/>
<dbReference type="Gene3D" id="1.20.5.4010">
    <property type="match status" value="1"/>
</dbReference>
<evidence type="ECO:0000313" key="5">
    <source>
        <dbReference type="Proteomes" id="UP000324091"/>
    </source>
</evidence>
<keyword evidence="5" id="KW-1185">Reference proteome</keyword>
<organism evidence="4 5">
    <name type="scientific">Takifugu flavidus</name>
    <name type="common">sansaifugu</name>
    <dbReference type="NCBI Taxonomy" id="433684"/>
    <lineage>
        <taxon>Eukaryota</taxon>
        <taxon>Metazoa</taxon>
        <taxon>Chordata</taxon>
        <taxon>Craniata</taxon>
        <taxon>Vertebrata</taxon>
        <taxon>Euteleostomi</taxon>
        <taxon>Actinopterygii</taxon>
        <taxon>Neopterygii</taxon>
        <taxon>Teleostei</taxon>
        <taxon>Neoteleostei</taxon>
        <taxon>Acanthomorphata</taxon>
        <taxon>Eupercaria</taxon>
        <taxon>Tetraodontiformes</taxon>
        <taxon>Tetradontoidea</taxon>
        <taxon>Tetraodontidae</taxon>
        <taxon>Takifugu</taxon>
    </lineage>
</organism>
<evidence type="ECO:0000313" key="4">
    <source>
        <dbReference type="EMBL" id="TWW71984.1"/>
    </source>
</evidence>
<reference evidence="4 5" key="1">
    <citation type="submission" date="2019-04" db="EMBL/GenBank/DDBJ databases">
        <title>Chromosome genome assembly for Takifugu flavidus.</title>
        <authorList>
            <person name="Xiao S."/>
        </authorList>
    </citation>
    <scope>NUCLEOTIDE SEQUENCE [LARGE SCALE GENOMIC DNA]</scope>
    <source>
        <strain evidence="4">HTHZ2018</strain>
        <tissue evidence="4">Muscle</tissue>
    </source>
</reference>
<dbReference type="InterPro" id="IPR032377">
    <property type="entry name" value="STAR_dimer"/>
</dbReference>
<dbReference type="GO" id="GO:0006397">
    <property type="term" value="P:mRNA processing"/>
    <property type="evidence" value="ECO:0007669"/>
    <property type="project" value="UniProtKB-KW"/>
</dbReference>